<dbReference type="Pfam" id="PF02393">
    <property type="entry name" value="US22"/>
    <property type="match status" value="1"/>
</dbReference>
<dbReference type="Proteomes" id="UP000261600">
    <property type="component" value="Unplaced"/>
</dbReference>
<evidence type="ECO:0000313" key="2">
    <source>
        <dbReference type="Proteomes" id="UP000261600"/>
    </source>
</evidence>
<dbReference type="InterPro" id="IPR003360">
    <property type="entry name" value="US22-like"/>
</dbReference>
<dbReference type="AlphaFoldDB" id="A0A3Q3QTE3"/>
<sequence length="270" mass="30853">MSSFVSFVFEQLTQFSRHLSVTSVYTPPPQYGIRDTSTFPTRLACILPQASAWSLVFPPLPRPDRSSSDRFNVGHMATPLLPCDAVKGLDSDFVTTHRHKIFRLRCPTGARLRIAGLEDTMYRDDDYEVKSWGAFYLPDEVKMQVFGVVEGTSCPYDQLVLMTCEDGRVYAFDGEELHAVASSWNELCKEGLGYPGSETYYDGEAFKHMTEEDWEEEWKSPLGQMLEEKHDKLVAESLPELLEHLELARRKRDSGLRDVERRARGGRRTL</sequence>
<dbReference type="Ensembl" id="ENSMALT00000020115.1">
    <property type="protein sequence ID" value="ENSMALP00000019726.1"/>
    <property type="gene ID" value="ENSMALG00000013770.1"/>
</dbReference>
<keyword evidence="2" id="KW-1185">Reference proteome</keyword>
<proteinExistence type="predicted"/>
<name>A0A3Q3QTE3_MONAL</name>
<accession>A0A3Q3QTE3</accession>
<reference evidence="1" key="1">
    <citation type="submission" date="2025-08" db="UniProtKB">
        <authorList>
            <consortium name="Ensembl"/>
        </authorList>
    </citation>
    <scope>IDENTIFICATION</scope>
</reference>
<evidence type="ECO:0000313" key="1">
    <source>
        <dbReference type="Ensembl" id="ENSMALP00000019726.1"/>
    </source>
</evidence>
<organism evidence="1 2">
    <name type="scientific">Monopterus albus</name>
    <name type="common">Swamp eel</name>
    <dbReference type="NCBI Taxonomy" id="43700"/>
    <lineage>
        <taxon>Eukaryota</taxon>
        <taxon>Metazoa</taxon>
        <taxon>Chordata</taxon>
        <taxon>Craniata</taxon>
        <taxon>Vertebrata</taxon>
        <taxon>Euteleostomi</taxon>
        <taxon>Actinopterygii</taxon>
        <taxon>Neopterygii</taxon>
        <taxon>Teleostei</taxon>
        <taxon>Neoteleostei</taxon>
        <taxon>Acanthomorphata</taxon>
        <taxon>Anabantaria</taxon>
        <taxon>Synbranchiformes</taxon>
        <taxon>Synbranchidae</taxon>
        <taxon>Monopterus</taxon>
    </lineage>
</organism>
<protein>
    <submittedName>
        <fullName evidence="1">Uncharacterized protein</fullName>
    </submittedName>
</protein>
<reference evidence="1" key="2">
    <citation type="submission" date="2025-09" db="UniProtKB">
        <authorList>
            <consortium name="Ensembl"/>
        </authorList>
    </citation>
    <scope>IDENTIFICATION</scope>
</reference>